<dbReference type="Gene3D" id="1.10.3720.10">
    <property type="entry name" value="MetI-like"/>
    <property type="match status" value="1"/>
</dbReference>
<name>A0A6L9G7E9_9MICC</name>
<evidence type="ECO:0000259" key="10">
    <source>
        <dbReference type="PROSITE" id="PS50928"/>
    </source>
</evidence>
<gene>
    <name evidence="11" type="ORF">GT020_18415</name>
</gene>
<keyword evidence="8 9" id="KW-0472">Membrane</keyword>
<comment type="similarity">
    <text evidence="2">Belongs to the binding-protein-dependent transport system permease family. HisMQ subfamily.</text>
</comment>
<feature type="transmembrane region" description="Helical" evidence="9">
    <location>
        <begin position="25"/>
        <end position="51"/>
    </location>
</feature>
<reference evidence="11 12" key="1">
    <citation type="submission" date="2020-01" db="EMBL/GenBank/DDBJ databases">
        <title>Glutamicibacter soli M275.</title>
        <authorList>
            <person name="Meng X."/>
        </authorList>
    </citation>
    <scope>NUCLEOTIDE SEQUENCE [LARGE SCALE GENOMIC DNA]</scope>
    <source>
        <strain evidence="11 12">M275</strain>
    </source>
</reference>
<evidence type="ECO:0000256" key="1">
    <source>
        <dbReference type="ARBA" id="ARBA00004651"/>
    </source>
</evidence>
<dbReference type="SUPFAM" id="SSF161098">
    <property type="entry name" value="MetI-like"/>
    <property type="match status" value="1"/>
</dbReference>
<dbReference type="EMBL" id="WYDN01000109">
    <property type="protein sequence ID" value="NAZ18002.1"/>
    <property type="molecule type" value="Genomic_DNA"/>
</dbReference>
<keyword evidence="5 9" id="KW-0812">Transmembrane</keyword>
<proteinExistence type="inferred from homology"/>
<accession>A0A6L9G7E9</accession>
<keyword evidence="3" id="KW-0813">Transport</keyword>
<dbReference type="PROSITE" id="PS50928">
    <property type="entry name" value="ABC_TM1"/>
    <property type="match status" value="1"/>
</dbReference>
<dbReference type="InterPro" id="IPR010065">
    <property type="entry name" value="AA_ABC_transptr_permease_3TM"/>
</dbReference>
<comment type="caution">
    <text evidence="11">The sequence shown here is derived from an EMBL/GenBank/DDBJ whole genome shotgun (WGS) entry which is preliminary data.</text>
</comment>
<dbReference type="PANTHER" id="PTHR30614">
    <property type="entry name" value="MEMBRANE COMPONENT OF AMINO ACID ABC TRANSPORTER"/>
    <property type="match status" value="1"/>
</dbReference>
<evidence type="ECO:0000256" key="7">
    <source>
        <dbReference type="ARBA" id="ARBA00022989"/>
    </source>
</evidence>
<feature type="domain" description="ABC transmembrane type-1" evidence="10">
    <location>
        <begin position="30"/>
        <end position="140"/>
    </location>
</feature>
<evidence type="ECO:0000256" key="3">
    <source>
        <dbReference type="ARBA" id="ARBA00022448"/>
    </source>
</evidence>
<dbReference type="PANTHER" id="PTHR30614:SF37">
    <property type="entry name" value="AMINO-ACID ABC TRANSPORTER PERMEASE PROTEIN YHDX-RELATED"/>
    <property type="match status" value="1"/>
</dbReference>
<dbReference type="InterPro" id="IPR043429">
    <property type="entry name" value="ArtM/GltK/GlnP/TcyL/YhdX-like"/>
</dbReference>
<organism evidence="11 12">
    <name type="scientific">Glutamicibacter soli</name>
    <dbReference type="NCBI Taxonomy" id="453836"/>
    <lineage>
        <taxon>Bacteria</taxon>
        <taxon>Bacillati</taxon>
        <taxon>Actinomycetota</taxon>
        <taxon>Actinomycetes</taxon>
        <taxon>Micrococcales</taxon>
        <taxon>Micrococcaceae</taxon>
        <taxon>Glutamicibacter</taxon>
    </lineage>
</organism>
<evidence type="ECO:0000256" key="2">
    <source>
        <dbReference type="ARBA" id="ARBA00010072"/>
    </source>
</evidence>
<evidence type="ECO:0000313" key="11">
    <source>
        <dbReference type="EMBL" id="NAZ18002.1"/>
    </source>
</evidence>
<dbReference type="NCBIfam" id="TIGR01726">
    <property type="entry name" value="HEQRo_perm_3TM"/>
    <property type="match status" value="1"/>
</dbReference>
<dbReference type="CDD" id="cd06261">
    <property type="entry name" value="TM_PBP2"/>
    <property type="match status" value="1"/>
</dbReference>
<evidence type="ECO:0000313" key="12">
    <source>
        <dbReference type="Proteomes" id="UP000477543"/>
    </source>
</evidence>
<feature type="transmembrane region" description="Helical" evidence="9">
    <location>
        <begin position="72"/>
        <end position="89"/>
    </location>
</feature>
<protein>
    <submittedName>
        <fullName evidence="11">ABC transporter permease subunit</fullName>
    </submittedName>
</protein>
<dbReference type="GO" id="GO:0043190">
    <property type="term" value="C:ATP-binding cassette (ABC) transporter complex"/>
    <property type="evidence" value="ECO:0007669"/>
    <property type="project" value="InterPro"/>
</dbReference>
<dbReference type="AlphaFoldDB" id="A0A6L9G7E9"/>
<dbReference type="Proteomes" id="UP000477543">
    <property type="component" value="Unassembled WGS sequence"/>
</dbReference>
<sequence>LFQRAGYDIPSPPIPYNSDDTHLRAAIVGLLNTVIVSFLGCIAATILGIAVGVARLSNNWLFARLMTVYVEMFRNIPLLLWILIVYAIFTEVLPPPNAYRGENPAASMILFDNVALTNRYTAIPTLGLTNDPGHLDLGYR</sequence>
<evidence type="ECO:0000256" key="4">
    <source>
        <dbReference type="ARBA" id="ARBA00022475"/>
    </source>
</evidence>
<evidence type="ECO:0000256" key="8">
    <source>
        <dbReference type="ARBA" id="ARBA00023136"/>
    </source>
</evidence>
<dbReference type="GO" id="GO:0022857">
    <property type="term" value="F:transmembrane transporter activity"/>
    <property type="evidence" value="ECO:0007669"/>
    <property type="project" value="InterPro"/>
</dbReference>
<dbReference type="GO" id="GO:0006865">
    <property type="term" value="P:amino acid transport"/>
    <property type="evidence" value="ECO:0007669"/>
    <property type="project" value="UniProtKB-KW"/>
</dbReference>
<comment type="subcellular location">
    <subcellularLocation>
        <location evidence="1">Cell membrane</location>
        <topology evidence="1">Multi-pass membrane protein</topology>
    </subcellularLocation>
</comment>
<dbReference type="InterPro" id="IPR000515">
    <property type="entry name" value="MetI-like"/>
</dbReference>
<keyword evidence="6" id="KW-0029">Amino-acid transport</keyword>
<feature type="non-terminal residue" evidence="11">
    <location>
        <position position="140"/>
    </location>
</feature>
<evidence type="ECO:0000256" key="9">
    <source>
        <dbReference type="SAM" id="Phobius"/>
    </source>
</evidence>
<evidence type="ECO:0000256" key="6">
    <source>
        <dbReference type="ARBA" id="ARBA00022970"/>
    </source>
</evidence>
<feature type="non-terminal residue" evidence="11">
    <location>
        <position position="1"/>
    </location>
</feature>
<dbReference type="InterPro" id="IPR035906">
    <property type="entry name" value="MetI-like_sf"/>
</dbReference>
<evidence type="ECO:0000256" key="5">
    <source>
        <dbReference type="ARBA" id="ARBA00022692"/>
    </source>
</evidence>
<keyword evidence="7 9" id="KW-1133">Transmembrane helix</keyword>
<keyword evidence="4" id="KW-1003">Cell membrane</keyword>